<feature type="transmembrane region" description="Helical" evidence="1">
    <location>
        <begin position="13"/>
        <end position="32"/>
    </location>
</feature>
<gene>
    <name evidence="2" type="ORF">A3K87_24790</name>
</gene>
<name>A0AA91DKP5_VARPD</name>
<protein>
    <submittedName>
        <fullName evidence="2">Uncharacterized protein</fullName>
    </submittedName>
</protein>
<keyword evidence="1" id="KW-0812">Transmembrane</keyword>
<comment type="caution">
    <text evidence="2">The sequence shown here is derived from an EMBL/GenBank/DDBJ whole genome shotgun (WGS) entry which is preliminary data.</text>
</comment>
<dbReference type="RefSeq" id="WP_081269980.1">
    <property type="nucleotide sequence ID" value="NZ_LVHG01000063.1"/>
</dbReference>
<proteinExistence type="predicted"/>
<evidence type="ECO:0000313" key="2">
    <source>
        <dbReference type="EMBL" id="OAK60327.1"/>
    </source>
</evidence>
<organism evidence="2 3">
    <name type="scientific">Variovorax paradoxus</name>
    <dbReference type="NCBI Taxonomy" id="34073"/>
    <lineage>
        <taxon>Bacteria</taxon>
        <taxon>Pseudomonadati</taxon>
        <taxon>Pseudomonadota</taxon>
        <taxon>Betaproteobacteria</taxon>
        <taxon>Burkholderiales</taxon>
        <taxon>Comamonadaceae</taxon>
        <taxon>Variovorax</taxon>
    </lineage>
</organism>
<evidence type="ECO:0000256" key="1">
    <source>
        <dbReference type="SAM" id="Phobius"/>
    </source>
</evidence>
<keyword evidence="1" id="KW-0472">Membrane</keyword>
<evidence type="ECO:0000313" key="3">
    <source>
        <dbReference type="Proteomes" id="UP000077852"/>
    </source>
</evidence>
<accession>A0AA91DKP5</accession>
<dbReference type="EMBL" id="LVHG01000063">
    <property type="protein sequence ID" value="OAK60327.1"/>
    <property type="molecule type" value="Genomic_DNA"/>
</dbReference>
<dbReference type="AlphaFoldDB" id="A0AA91DKP5"/>
<keyword evidence="1" id="KW-1133">Transmembrane helix</keyword>
<sequence>MIEFFHTKDRLRFLLYVGAIAAPLLLISAWVVSSMEESSAAKGEPNAQGGLSYRIQEKSGARTLPPPLASLLSVPPNTAMTDVDVTADSTVRLSSAAVKAFSTDGFKTVAAFHRPTLSPVTTDSANSLEGVRDGYQIRISQETRFFDNDPYKDRTKIEYYINPVKKP</sequence>
<dbReference type="Proteomes" id="UP000077852">
    <property type="component" value="Unassembled WGS sequence"/>
</dbReference>
<reference evidence="2 3" key="1">
    <citation type="submission" date="2016-03" db="EMBL/GenBank/DDBJ databases">
        <title>Genome sequence of Variovorax paradoxus KB5.</title>
        <authorList>
            <person name="Jeong H."/>
            <person name="Hong C.E."/>
            <person name="Jo S.H."/>
            <person name="Park J.M."/>
        </authorList>
    </citation>
    <scope>NUCLEOTIDE SEQUENCE [LARGE SCALE GENOMIC DNA]</scope>
    <source>
        <strain evidence="2 3">KB5</strain>
    </source>
</reference>